<dbReference type="GO" id="GO:0060271">
    <property type="term" value="P:cilium assembly"/>
    <property type="evidence" value="ECO:0007669"/>
    <property type="project" value="InterPro"/>
</dbReference>
<dbReference type="AlphaFoldDB" id="A0A9P0WYX4"/>
<evidence type="ECO:0000313" key="5">
    <source>
        <dbReference type="Proteomes" id="UP001152562"/>
    </source>
</evidence>
<dbReference type="Proteomes" id="UP001152562">
    <property type="component" value="Unassembled WGS sequence"/>
</dbReference>
<feature type="coiled-coil region" evidence="1">
    <location>
        <begin position="585"/>
        <end position="736"/>
    </location>
</feature>
<feature type="compositionally biased region" description="Polar residues" evidence="2">
    <location>
        <begin position="195"/>
        <end position="204"/>
    </location>
</feature>
<name>A0A9P0WYX4_PIEBR</name>
<feature type="region of interest" description="Disordered" evidence="2">
    <location>
        <begin position="50"/>
        <end position="88"/>
    </location>
</feature>
<evidence type="ECO:0000256" key="2">
    <source>
        <dbReference type="SAM" id="MobiDB-lite"/>
    </source>
</evidence>
<comment type="caution">
    <text evidence="4">The sequence shown here is derived from an EMBL/GenBank/DDBJ whole genome shotgun (WGS) entry which is preliminary data.</text>
</comment>
<evidence type="ECO:0000256" key="1">
    <source>
        <dbReference type="SAM" id="Coils"/>
    </source>
</evidence>
<keyword evidence="5" id="KW-1185">Reference proteome</keyword>
<gene>
    <name evidence="4" type="ORF">PIBRA_LOCUS1041</name>
</gene>
<keyword evidence="1" id="KW-0175">Coiled coil</keyword>
<dbReference type="EMBL" id="CALOZG010000001">
    <property type="protein sequence ID" value="CAH3916214.1"/>
    <property type="molecule type" value="Genomic_DNA"/>
</dbReference>
<protein>
    <recommendedName>
        <fullName evidence="3">Fas-binding factor 1 C-terminal domain-containing protein</fullName>
    </recommendedName>
</protein>
<feature type="domain" description="Fas-binding factor 1 C-terminal" evidence="3">
    <location>
        <begin position="411"/>
        <end position="694"/>
    </location>
</feature>
<dbReference type="GO" id="GO:0005814">
    <property type="term" value="C:centriole"/>
    <property type="evidence" value="ECO:0007669"/>
    <property type="project" value="TreeGrafter"/>
</dbReference>
<dbReference type="Pfam" id="PF21007">
    <property type="entry name" value="FBF1"/>
    <property type="match status" value="1"/>
</dbReference>
<feature type="compositionally biased region" description="Acidic residues" evidence="2">
    <location>
        <begin position="16"/>
        <end position="25"/>
    </location>
</feature>
<proteinExistence type="predicted"/>
<feature type="region of interest" description="Disordered" evidence="2">
    <location>
        <begin position="195"/>
        <end position="219"/>
    </location>
</feature>
<accession>A0A9P0WYX4</accession>
<reference evidence="4" key="1">
    <citation type="submission" date="2022-05" db="EMBL/GenBank/DDBJ databases">
        <authorList>
            <person name="Okamura Y."/>
        </authorList>
    </citation>
    <scope>NUCLEOTIDE SEQUENCE</scope>
</reference>
<dbReference type="PANTHER" id="PTHR33689:SF1">
    <property type="entry name" value="FAS-BINDING FACTOR 1"/>
    <property type="match status" value="1"/>
</dbReference>
<dbReference type="PANTHER" id="PTHR33689">
    <property type="entry name" value="FAS-BINDING FACTOR 1"/>
    <property type="match status" value="1"/>
</dbReference>
<feature type="compositionally biased region" description="Basic and acidic residues" evidence="2">
    <location>
        <begin position="50"/>
        <end position="59"/>
    </location>
</feature>
<sequence length="947" mass="109802">MSFSADDPLAGILSDGSDDSFFDEDILSKKKPDKKKDIISSIEKKNTLFDLDERQRTKPSDNTYTASKIKDNVESQKTSSKIENKSVSPAAIRRSFSKEEIYFTKEKPNATLPDYFQSPIKPNVSKKIDLLGDLIEEKTLPKPLERGKSSQSLLDDILGGATIKTQISRPATSTKNQDINLDSVIGKNESKQTLISNIVPTSSKQELKPDNSRTSKLKKKSDDWLGIFQESEESIKEDTDMPSWLTGGKTKKLEKETKSTEPVKESIVETNTETKEISNVETPQLKFLNLEVNDDLTSEGFTMCLQQQEAQLQIALQLKAQDDKLAAMQMRQKETQKVQRETTMVHHQQLDAMLRRQAEHRRQMQTIIASHQDRITQRIKALLVNNEDVAVGVVDGEVDPTEIKESPYTREKKQLLQLVESLQQNHDKEIDLMETSYRRQLDFLEVSFNQAEERMKDETDKLVKFYTEKISWLDDHHQLYKKMSEENLNSIIERHKAENDVLRQQHLDNIKVLQEHHASLIENIKHAVKQEQVLIKDSAEFSLDLQGLVVDVKDNNEKCQQLFSKMSALMKETQRDSEGSLQIREKHITDIIDQLKKDREDFEKEKMESKDIVKMLENRLRQMTTMMEEETASLRQKKMEFEFEKATFSKQTEFAKNVLKKQDEEVKMLKDEIQKEYQEKISRLDEERAKIMKESGLVAKEKASIQSLKLEIEKTKAELDARLQEVTEERSKLNADKQAIYIEEQRITAKSRDLDLLAKSAIEKQSQADKKLSEANFIQQKYEDRIHRIQEHVISLNLREKQIAKEKVALSRERLSLHNERKQLDEKQCSLCRTNVQPLPFHTDFGISREFSHMSFVPKDFSMNRDFNLSRDYGIINDIETEMSNFNNEGRQDEDIAEGVQGQGSNRYKSYMDPKLMMLRLDVQKVINNLQQSKKNEELIVHDQDNG</sequence>
<evidence type="ECO:0000259" key="3">
    <source>
        <dbReference type="Pfam" id="PF21007"/>
    </source>
</evidence>
<organism evidence="4 5">
    <name type="scientific">Pieris brassicae</name>
    <name type="common">White butterfly</name>
    <name type="synonym">Large white butterfly</name>
    <dbReference type="NCBI Taxonomy" id="7116"/>
    <lineage>
        <taxon>Eukaryota</taxon>
        <taxon>Metazoa</taxon>
        <taxon>Ecdysozoa</taxon>
        <taxon>Arthropoda</taxon>
        <taxon>Hexapoda</taxon>
        <taxon>Insecta</taxon>
        <taxon>Pterygota</taxon>
        <taxon>Neoptera</taxon>
        <taxon>Endopterygota</taxon>
        <taxon>Lepidoptera</taxon>
        <taxon>Glossata</taxon>
        <taxon>Ditrysia</taxon>
        <taxon>Papilionoidea</taxon>
        <taxon>Pieridae</taxon>
        <taxon>Pierinae</taxon>
        <taxon>Pieris</taxon>
    </lineage>
</organism>
<dbReference type="GO" id="GO:0090162">
    <property type="term" value="P:establishment of epithelial cell polarity"/>
    <property type="evidence" value="ECO:0007669"/>
    <property type="project" value="InterPro"/>
</dbReference>
<dbReference type="InterPro" id="IPR033561">
    <property type="entry name" value="FBF1"/>
</dbReference>
<dbReference type="GO" id="GO:0036064">
    <property type="term" value="C:ciliary basal body"/>
    <property type="evidence" value="ECO:0007669"/>
    <property type="project" value="TreeGrafter"/>
</dbReference>
<evidence type="ECO:0000313" key="4">
    <source>
        <dbReference type="EMBL" id="CAH3916214.1"/>
    </source>
</evidence>
<feature type="region of interest" description="Disordered" evidence="2">
    <location>
        <begin position="231"/>
        <end position="270"/>
    </location>
</feature>
<feature type="region of interest" description="Disordered" evidence="2">
    <location>
        <begin position="1"/>
        <end position="26"/>
    </location>
</feature>
<feature type="compositionally biased region" description="Basic and acidic residues" evidence="2">
    <location>
        <begin position="68"/>
        <end position="84"/>
    </location>
</feature>
<dbReference type="InterPro" id="IPR049390">
    <property type="entry name" value="FBF1_C"/>
</dbReference>
<feature type="compositionally biased region" description="Basic and acidic residues" evidence="2">
    <location>
        <begin position="251"/>
        <end position="270"/>
    </location>
</feature>
<dbReference type="GO" id="GO:0097539">
    <property type="term" value="C:ciliary transition fiber"/>
    <property type="evidence" value="ECO:0007669"/>
    <property type="project" value="InterPro"/>
</dbReference>